<accession>A0ACB8DGZ1</accession>
<reference evidence="1" key="1">
    <citation type="submission" date="2020-05" db="EMBL/GenBank/DDBJ databases">
        <title>Large-scale comparative analyses of tick genomes elucidate their genetic diversity and vector capacities.</title>
        <authorList>
            <person name="Jia N."/>
            <person name="Wang J."/>
            <person name="Shi W."/>
            <person name="Du L."/>
            <person name="Sun Y."/>
            <person name="Zhan W."/>
            <person name="Jiang J."/>
            <person name="Wang Q."/>
            <person name="Zhang B."/>
            <person name="Ji P."/>
            <person name="Sakyi L.B."/>
            <person name="Cui X."/>
            <person name="Yuan T."/>
            <person name="Jiang B."/>
            <person name="Yang W."/>
            <person name="Lam T.T.-Y."/>
            <person name="Chang Q."/>
            <person name="Ding S."/>
            <person name="Wang X."/>
            <person name="Zhu J."/>
            <person name="Ruan X."/>
            <person name="Zhao L."/>
            <person name="Wei J."/>
            <person name="Que T."/>
            <person name="Du C."/>
            <person name="Cheng J."/>
            <person name="Dai P."/>
            <person name="Han X."/>
            <person name="Huang E."/>
            <person name="Gao Y."/>
            <person name="Liu J."/>
            <person name="Shao H."/>
            <person name="Ye R."/>
            <person name="Li L."/>
            <person name="Wei W."/>
            <person name="Wang X."/>
            <person name="Wang C."/>
            <person name="Yang T."/>
            <person name="Huo Q."/>
            <person name="Li W."/>
            <person name="Guo W."/>
            <person name="Chen H."/>
            <person name="Zhou L."/>
            <person name="Ni X."/>
            <person name="Tian J."/>
            <person name="Zhou Y."/>
            <person name="Sheng Y."/>
            <person name="Liu T."/>
            <person name="Pan Y."/>
            <person name="Xia L."/>
            <person name="Li J."/>
            <person name="Zhao F."/>
            <person name="Cao W."/>
        </authorList>
    </citation>
    <scope>NUCLEOTIDE SEQUENCE</scope>
    <source>
        <strain evidence="1">Dsil-2018</strain>
    </source>
</reference>
<sequence>MEPGDGVMVDKGFKVEDLLPRDVVLHMPPFRIPGEAQMSAKDVEATKHVASARVHIERVIRRIKEFHILDKPIPINMLDIVNAIFTTCALLSNFRRPLINDDKNAEADTE</sequence>
<proteinExistence type="predicted"/>
<dbReference type="EMBL" id="CM023471">
    <property type="protein sequence ID" value="KAH7967329.1"/>
    <property type="molecule type" value="Genomic_DNA"/>
</dbReference>
<evidence type="ECO:0000313" key="2">
    <source>
        <dbReference type="Proteomes" id="UP000821865"/>
    </source>
</evidence>
<evidence type="ECO:0000313" key="1">
    <source>
        <dbReference type="EMBL" id="KAH7967329.1"/>
    </source>
</evidence>
<keyword evidence="2" id="KW-1185">Reference proteome</keyword>
<name>A0ACB8DGZ1_DERSI</name>
<organism evidence="1 2">
    <name type="scientific">Dermacentor silvarum</name>
    <name type="common">Tick</name>
    <dbReference type="NCBI Taxonomy" id="543639"/>
    <lineage>
        <taxon>Eukaryota</taxon>
        <taxon>Metazoa</taxon>
        <taxon>Ecdysozoa</taxon>
        <taxon>Arthropoda</taxon>
        <taxon>Chelicerata</taxon>
        <taxon>Arachnida</taxon>
        <taxon>Acari</taxon>
        <taxon>Parasitiformes</taxon>
        <taxon>Ixodida</taxon>
        <taxon>Ixodoidea</taxon>
        <taxon>Ixodidae</taxon>
        <taxon>Rhipicephalinae</taxon>
        <taxon>Dermacentor</taxon>
    </lineage>
</organism>
<comment type="caution">
    <text evidence="1">The sequence shown here is derived from an EMBL/GenBank/DDBJ whole genome shotgun (WGS) entry which is preliminary data.</text>
</comment>
<gene>
    <name evidence="1" type="ORF">HPB49_023962</name>
</gene>
<dbReference type="Proteomes" id="UP000821865">
    <property type="component" value="Chromosome 2"/>
</dbReference>
<protein>
    <submittedName>
        <fullName evidence="1">Uncharacterized protein</fullName>
    </submittedName>
</protein>